<gene>
    <name evidence="2" type="ORF">Tci_327132</name>
</gene>
<comment type="caution">
    <text evidence="2">The sequence shown here is derived from an EMBL/GenBank/DDBJ whole genome shotgun (WGS) entry which is preliminary data.</text>
</comment>
<organism evidence="2">
    <name type="scientific">Tanacetum cinerariifolium</name>
    <name type="common">Dalmatian daisy</name>
    <name type="synonym">Chrysanthemum cinerariifolium</name>
    <dbReference type="NCBI Taxonomy" id="118510"/>
    <lineage>
        <taxon>Eukaryota</taxon>
        <taxon>Viridiplantae</taxon>
        <taxon>Streptophyta</taxon>
        <taxon>Embryophyta</taxon>
        <taxon>Tracheophyta</taxon>
        <taxon>Spermatophyta</taxon>
        <taxon>Magnoliopsida</taxon>
        <taxon>eudicotyledons</taxon>
        <taxon>Gunneridae</taxon>
        <taxon>Pentapetalae</taxon>
        <taxon>asterids</taxon>
        <taxon>campanulids</taxon>
        <taxon>Asterales</taxon>
        <taxon>Asteraceae</taxon>
        <taxon>Asteroideae</taxon>
        <taxon>Anthemideae</taxon>
        <taxon>Anthemidinae</taxon>
        <taxon>Tanacetum</taxon>
    </lineage>
</organism>
<protein>
    <submittedName>
        <fullName evidence="2">Uncharacterized protein</fullName>
    </submittedName>
</protein>
<proteinExistence type="predicted"/>
<sequence length="330" mass="36595">MDLFSLISAPNPAKVKIKTRPRAAHEVPLLTAIASCVIDMKDMTGRDILRDTGISLVGNPPYTEVMPEPDLKKQTVAMGALVNKRRRKRGSNEAEANAPPKVLRKDHVASHLSQSTLGGKSLVAIGIGTGSTVSAPTTQETPVHAEGVSDLDPLSYAKLPPAPEQDIAQSSRKAVVRKIMTLRSLPHSPPWVLFRVAPLPNDEFLNQYNTTLARQVAMGSQLRLRLKQETKLLKKAVARQDQRIQAREKYIKNLEALLEAEADMKDIAKAKNMELVKELESIHVQFSDLQVSNHQLSQQVSTPQAQVTCEERIKDAFEEFKKYEDDRVSS</sequence>
<evidence type="ECO:0000256" key="1">
    <source>
        <dbReference type="SAM" id="MobiDB-lite"/>
    </source>
</evidence>
<name>A0A699HB23_TANCI</name>
<accession>A0A699HB23</accession>
<feature type="region of interest" description="Disordered" evidence="1">
    <location>
        <begin position="83"/>
        <end position="114"/>
    </location>
</feature>
<reference evidence="2" key="1">
    <citation type="journal article" date="2019" name="Sci. Rep.">
        <title>Draft genome of Tanacetum cinerariifolium, the natural source of mosquito coil.</title>
        <authorList>
            <person name="Yamashiro T."/>
            <person name="Shiraishi A."/>
            <person name="Satake H."/>
            <person name="Nakayama K."/>
        </authorList>
    </citation>
    <scope>NUCLEOTIDE SEQUENCE</scope>
</reference>
<evidence type="ECO:0000313" key="2">
    <source>
        <dbReference type="EMBL" id="GEX55157.1"/>
    </source>
</evidence>
<dbReference type="AlphaFoldDB" id="A0A699HB23"/>
<dbReference type="EMBL" id="BKCJ010115111">
    <property type="protein sequence ID" value="GEX55157.1"/>
    <property type="molecule type" value="Genomic_DNA"/>
</dbReference>